<keyword evidence="1" id="KW-1133">Transmembrane helix</keyword>
<dbReference type="Gene3D" id="3.30.700.10">
    <property type="entry name" value="Glycoprotein, Type 4 Pilin"/>
    <property type="match status" value="1"/>
</dbReference>
<dbReference type="Pfam" id="PF07596">
    <property type="entry name" value="SBP_bac_10"/>
    <property type="match status" value="1"/>
</dbReference>
<keyword evidence="1" id="KW-0472">Membrane</keyword>
<protein>
    <submittedName>
        <fullName evidence="3">DUF1559 domain-containing protein</fullName>
    </submittedName>
</protein>
<dbReference type="PANTHER" id="PTHR30093">
    <property type="entry name" value="GENERAL SECRETION PATHWAY PROTEIN G"/>
    <property type="match status" value="1"/>
</dbReference>
<dbReference type="Proteomes" id="UP000676194">
    <property type="component" value="Chromosome"/>
</dbReference>
<evidence type="ECO:0000256" key="1">
    <source>
        <dbReference type="SAM" id="Phobius"/>
    </source>
</evidence>
<dbReference type="InterPro" id="IPR011453">
    <property type="entry name" value="DUF1559"/>
</dbReference>
<dbReference type="PROSITE" id="PS00409">
    <property type="entry name" value="PROKAR_NTER_METHYL"/>
    <property type="match status" value="1"/>
</dbReference>
<evidence type="ECO:0000313" key="4">
    <source>
        <dbReference type="Proteomes" id="UP000676194"/>
    </source>
</evidence>
<dbReference type="KEGG" id="tsph:KIH39_19665"/>
<dbReference type="InterPro" id="IPR045584">
    <property type="entry name" value="Pilin-like"/>
</dbReference>
<evidence type="ECO:0000313" key="3">
    <source>
        <dbReference type="EMBL" id="QVL34965.1"/>
    </source>
</evidence>
<dbReference type="SUPFAM" id="SSF54523">
    <property type="entry name" value="Pili subunits"/>
    <property type="match status" value="1"/>
</dbReference>
<evidence type="ECO:0000259" key="2">
    <source>
        <dbReference type="Pfam" id="PF07596"/>
    </source>
</evidence>
<gene>
    <name evidence="3" type="ORF">KIH39_19665</name>
</gene>
<reference evidence="3" key="1">
    <citation type="submission" date="2021-05" db="EMBL/GenBank/DDBJ databases">
        <title>Complete genome sequence of the cellulolytic planctomycete Telmatocola sphagniphila SP2T and characterization of the first cellulase from planctomycetes.</title>
        <authorList>
            <person name="Rakitin A.L."/>
            <person name="Beletsky A.V."/>
            <person name="Naumoff D.G."/>
            <person name="Kulichevskaya I.S."/>
            <person name="Mardanov A.V."/>
            <person name="Ravin N.V."/>
            <person name="Dedysh S.N."/>
        </authorList>
    </citation>
    <scope>NUCLEOTIDE SEQUENCE</scope>
    <source>
        <strain evidence="3">SP2T</strain>
    </source>
</reference>
<dbReference type="PANTHER" id="PTHR30093:SF2">
    <property type="entry name" value="TYPE II SECRETION SYSTEM PROTEIN H"/>
    <property type="match status" value="1"/>
</dbReference>
<dbReference type="NCBIfam" id="TIGR02532">
    <property type="entry name" value="IV_pilin_GFxxxE"/>
    <property type="match status" value="1"/>
</dbReference>
<dbReference type="EMBL" id="CP074694">
    <property type="protein sequence ID" value="QVL34965.1"/>
    <property type="molecule type" value="Genomic_DNA"/>
</dbReference>
<keyword evidence="1" id="KW-0812">Transmembrane</keyword>
<feature type="domain" description="DUF1559" evidence="2">
    <location>
        <begin position="37"/>
        <end position="330"/>
    </location>
</feature>
<keyword evidence="4" id="KW-1185">Reference proteome</keyword>
<sequence length="350" mass="37570">MGANLVPKTRRGFTLIELLVVIAIIAILIGLLLPAVQKVREAASRIKCANNLKQLGLAVMNYESAFSYLPPSSINSPGIPAPSQMSQFLKVGTTGTSSANYAQTSFLTIILPFIEQGNILQQNGISYDFRQDWYSVNNQAAATHRIPTFECPSTPTTHLIDPALQASTYGNLVYATSDYMAVNRSNNRPAIWQAMGLNYPGSVPVVSSDKGIKGVMITNDFSTIMQITDGLSNMIMIGEAAGRPAQYLKGNKLAVTQPTYMNGPWAYSGNDIAVDGSTGGPNYTTLTNAADVPSSCQINCNNQGELYAFHTGGCNVVMGDASVRFLRDSISLANLLKMCARGDGYPVEID</sequence>
<dbReference type="InterPro" id="IPR012902">
    <property type="entry name" value="N_methyl_site"/>
</dbReference>
<proteinExistence type="predicted"/>
<dbReference type="NCBIfam" id="TIGR04294">
    <property type="entry name" value="pre_pil_HX9DG"/>
    <property type="match status" value="1"/>
</dbReference>
<dbReference type="Pfam" id="PF07963">
    <property type="entry name" value="N_methyl"/>
    <property type="match status" value="1"/>
</dbReference>
<dbReference type="AlphaFoldDB" id="A0A8E6B9Z2"/>
<dbReference type="InterPro" id="IPR027558">
    <property type="entry name" value="Pre_pil_HX9DG_C"/>
</dbReference>
<name>A0A8E6B9Z2_9BACT</name>
<accession>A0A8E6B9Z2</accession>
<feature type="transmembrane region" description="Helical" evidence="1">
    <location>
        <begin position="12"/>
        <end position="36"/>
    </location>
</feature>
<organism evidence="3 4">
    <name type="scientific">Telmatocola sphagniphila</name>
    <dbReference type="NCBI Taxonomy" id="1123043"/>
    <lineage>
        <taxon>Bacteria</taxon>
        <taxon>Pseudomonadati</taxon>
        <taxon>Planctomycetota</taxon>
        <taxon>Planctomycetia</taxon>
        <taxon>Gemmatales</taxon>
        <taxon>Gemmataceae</taxon>
    </lineage>
</organism>